<feature type="domain" description="GmrSD restriction endonucleases C-terminal" evidence="2">
    <location>
        <begin position="140"/>
        <end position="276"/>
    </location>
</feature>
<feature type="transmembrane region" description="Helical" evidence="1">
    <location>
        <begin position="23"/>
        <end position="41"/>
    </location>
</feature>
<dbReference type="OrthoDB" id="5196645at2"/>
<keyword evidence="1" id="KW-0472">Membrane</keyword>
<organism evidence="3 4">
    <name type="scientific">Corynebacterium callunae DSM 20147</name>
    <dbReference type="NCBI Taxonomy" id="1121353"/>
    <lineage>
        <taxon>Bacteria</taxon>
        <taxon>Bacillati</taxon>
        <taxon>Actinomycetota</taxon>
        <taxon>Actinomycetes</taxon>
        <taxon>Mycobacteriales</taxon>
        <taxon>Corynebacteriaceae</taxon>
        <taxon>Corynebacterium</taxon>
    </lineage>
</organism>
<keyword evidence="1" id="KW-1133">Transmembrane helix</keyword>
<dbReference type="PANTHER" id="PTHR24094:SF15">
    <property type="entry name" value="AMP-DEPENDENT SYNTHETASE_LIGASE DOMAIN-CONTAINING PROTEIN-RELATED"/>
    <property type="match status" value="1"/>
</dbReference>
<proteinExistence type="predicted"/>
<evidence type="ECO:0000256" key="1">
    <source>
        <dbReference type="SAM" id="Phobius"/>
    </source>
</evidence>
<dbReference type="AlphaFoldDB" id="M1TQJ4"/>
<keyword evidence="4" id="KW-1185">Reference proteome</keyword>
<dbReference type="KEGG" id="ccn:H924_05860"/>
<dbReference type="PATRIC" id="fig|1121353.3.peg.1198"/>
<accession>M1TQJ4</accession>
<dbReference type="HOGENOM" id="CLU_043034_0_1_11"/>
<name>M1TQJ4_9CORY</name>
<dbReference type="STRING" id="1121353.H924_05860"/>
<dbReference type="Proteomes" id="UP000011760">
    <property type="component" value="Chromosome"/>
</dbReference>
<gene>
    <name evidence="3" type="ORF">H924_05860</name>
</gene>
<sequence>MAKGISSFEDLNKPRSSNKWKPILSGVITLLVVCVALVAYFRDGAEEPVSETTATSSSATKTTVTTTATKTTTVAPSVVSTEPTSTAIPAPSTSPAGDFYAQLASLEVKGRAPSTGYDRDNFGSAWTDDVDVEFGHNGCDTRNDILRRDLINTQIRPGTNDCIVESGTLNDPYSGTTMDFVRGPRSGEVQIDHVVALADAWAKGAQQWDEQTRWNFANDPDNLRAVNGNLNQQKGAGDAATWLPPNKAERCDYAKAIITVKARYGLWVTAAEETALETQLNTCSA</sequence>
<dbReference type="InterPro" id="IPR011089">
    <property type="entry name" value="GmrSD_C"/>
</dbReference>
<evidence type="ECO:0000313" key="3">
    <source>
        <dbReference type="EMBL" id="AGG66616.1"/>
    </source>
</evidence>
<dbReference type="PANTHER" id="PTHR24094">
    <property type="entry name" value="SECRETED PROTEIN"/>
    <property type="match status" value="1"/>
</dbReference>
<evidence type="ECO:0000259" key="2">
    <source>
        <dbReference type="Pfam" id="PF07510"/>
    </source>
</evidence>
<evidence type="ECO:0000313" key="4">
    <source>
        <dbReference type="Proteomes" id="UP000011760"/>
    </source>
</evidence>
<keyword evidence="1" id="KW-0812">Transmembrane</keyword>
<protein>
    <recommendedName>
        <fullName evidence="2">GmrSD restriction endonucleases C-terminal domain-containing protein</fullName>
    </recommendedName>
</protein>
<dbReference type="eggNOG" id="COG2356">
    <property type="taxonomic scope" value="Bacteria"/>
</dbReference>
<reference evidence="3 4" key="1">
    <citation type="submission" date="2013-02" db="EMBL/GenBank/DDBJ databases">
        <title>The complete genome sequence of Corynebacterium callunae DSM 20147.</title>
        <authorList>
            <person name="Ruckert C."/>
            <person name="Albersmeier A."/>
            <person name="Kalinowski J."/>
        </authorList>
    </citation>
    <scope>NUCLEOTIDE SEQUENCE [LARGE SCALE GENOMIC DNA]</scope>
    <source>
        <strain evidence="3 4">DSM 20147</strain>
    </source>
</reference>
<dbReference type="EMBL" id="CP004354">
    <property type="protein sequence ID" value="AGG66616.1"/>
    <property type="molecule type" value="Genomic_DNA"/>
</dbReference>
<dbReference type="RefSeq" id="WP_015651048.1">
    <property type="nucleotide sequence ID" value="NC_020506.1"/>
</dbReference>
<dbReference type="Pfam" id="PF07510">
    <property type="entry name" value="GmrSD_C"/>
    <property type="match status" value="1"/>
</dbReference>